<dbReference type="GeneID" id="20342145"/>
<organism evidence="1">
    <name type="scientific">Gaeumannomyces tritici (strain R3-111a-1)</name>
    <name type="common">Wheat and barley take-all root rot fungus</name>
    <name type="synonym">Gaeumannomyces graminis var. tritici</name>
    <dbReference type="NCBI Taxonomy" id="644352"/>
    <lineage>
        <taxon>Eukaryota</taxon>
        <taxon>Fungi</taxon>
        <taxon>Dikarya</taxon>
        <taxon>Ascomycota</taxon>
        <taxon>Pezizomycotina</taxon>
        <taxon>Sordariomycetes</taxon>
        <taxon>Sordariomycetidae</taxon>
        <taxon>Magnaporthales</taxon>
        <taxon>Magnaporthaceae</taxon>
        <taxon>Gaeumannomyces</taxon>
    </lineage>
</organism>
<name>J3NKA7_GAET3</name>
<dbReference type="EMBL" id="GL385395">
    <property type="protein sequence ID" value="EJT81711.1"/>
    <property type="molecule type" value="Genomic_DNA"/>
</dbReference>
<evidence type="ECO:0000313" key="3">
    <source>
        <dbReference type="Proteomes" id="UP000006039"/>
    </source>
</evidence>
<gene>
    <name evidence="2" type="primary">20342145</name>
    <name evidence="1" type="ORF">GGTG_01687</name>
</gene>
<reference evidence="3" key="1">
    <citation type="submission" date="2010-07" db="EMBL/GenBank/DDBJ databases">
        <title>The genome sequence of Gaeumannomyces graminis var. tritici strain R3-111a-1.</title>
        <authorList>
            <consortium name="The Broad Institute Genome Sequencing Platform"/>
            <person name="Ma L.-J."/>
            <person name="Dead R."/>
            <person name="Young S."/>
            <person name="Zeng Q."/>
            <person name="Koehrsen M."/>
            <person name="Alvarado L."/>
            <person name="Berlin A."/>
            <person name="Chapman S.B."/>
            <person name="Chen Z."/>
            <person name="Freedman E."/>
            <person name="Gellesch M."/>
            <person name="Goldberg J."/>
            <person name="Griggs A."/>
            <person name="Gujja S."/>
            <person name="Heilman E.R."/>
            <person name="Heiman D."/>
            <person name="Hepburn T."/>
            <person name="Howarth C."/>
            <person name="Jen D."/>
            <person name="Larson L."/>
            <person name="Mehta T."/>
            <person name="Neiman D."/>
            <person name="Pearson M."/>
            <person name="Roberts A."/>
            <person name="Saif S."/>
            <person name="Shea T."/>
            <person name="Shenoy N."/>
            <person name="Sisk P."/>
            <person name="Stolte C."/>
            <person name="Sykes S."/>
            <person name="Walk T."/>
            <person name="White J."/>
            <person name="Yandava C."/>
            <person name="Haas B."/>
            <person name="Nusbaum C."/>
            <person name="Birren B."/>
        </authorList>
    </citation>
    <scope>NUCLEOTIDE SEQUENCE [LARGE SCALE GENOMIC DNA]</scope>
    <source>
        <strain evidence="3">R3-111a-1</strain>
    </source>
</reference>
<evidence type="ECO:0000313" key="2">
    <source>
        <dbReference type="EnsemblFungi" id="EJT81711"/>
    </source>
</evidence>
<dbReference type="RefSeq" id="XP_009217720.1">
    <property type="nucleotide sequence ID" value="XM_009219456.1"/>
</dbReference>
<dbReference type="AlphaFoldDB" id="J3NKA7"/>
<evidence type="ECO:0000313" key="1">
    <source>
        <dbReference type="EMBL" id="EJT81711.1"/>
    </source>
</evidence>
<protein>
    <submittedName>
        <fullName evidence="1 2">Uncharacterized protein</fullName>
    </submittedName>
</protein>
<sequence length="138" mass="15846">MFLQIGFIFQLNRALKKLHKIYKIKIIYRIIKLVAKRFRKKLYSNTINERKISNSTLAIKAQFFNTKPNYIAFNTKFAVKHGIKAAKANCYLINTFFTAFTNIGTITAIAGSGTLFFATDRNGWNGRSGRGQTFKHKL</sequence>
<reference evidence="1" key="3">
    <citation type="submission" date="2010-09" db="EMBL/GenBank/DDBJ databases">
        <title>Annotation of Gaeumannomyces graminis var. tritici R3-111a-1.</title>
        <authorList>
            <consortium name="The Broad Institute Genome Sequencing Platform"/>
            <person name="Ma L.-J."/>
            <person name="Dead R."/>
            <person name="Young S.K."/>
            <person name="Zeng Q."/>
            <person name="Gargeya S."/>
            <person name="Fitzgerald M."/>
            <person name="Haas B."/>
            <person name="Abouelleil A."/>
            <person name="Alvarado L."/>
            <person name="Arachchi H.M."/>
            <person name="Berlin A."/>
            <person name="Brown A."/>
            <person name="Chapman S.B."/>
            <person name="Chen Z."/>
            <person name="Dunbar C."/>
            <person name="Freedman E."/>
            <person name="Gearin G."/>
            <person name="Gellesch M."/>
            <person name="Goldberg J."/>
            <person name="Griggs A."/>
            <person name="Gujja S."/>
            <person name="Heiman D."/>
            <person name="Howarth C."/>
            <person name="Larson L."/>
            <person name="Lui A."/>
            <person name="MacDonald P.J.P."/>
            <person name="Mehta T."/>
            <person name="Montmayeur A."/>
            <person name="Murphy C."/>
            <person name="Neiman D."/>
            <person name="Pearson M."/>
            <person name="Priest M."/>
            <person name="Roberts A."/>
            <person name="Saif S."/>
            <person name="Shea T."/>
            <person name="Shenoy N."/>
            <person name="Sisk P."/>
            <person name="Stolte C."/>
            <person name="Sykes S."/>
            <person name="Yandava C."/>
            <person name="Wortman J."/>
            <person name="Nusbaum C."/>
            <person name="Birren B."/>
        </authorList>
    </citation>
    <scope>NUCLEOTIDE SEQUENCE</scope>
    <source>
        <strain evidence="1">R3-111a-1</strain>
    </source>
</reference>
<reference evidence="1" key="2">
    <citation type="submission" date="2010-07" db="EMBL/GenBank/DDBJ databases">
        <authorList>
            <consortium name="The Broad Institute Genome Sequencing Platform"/>
            <consortium name="Broad Institute Genome Sequencing Center for Infectious Disease"/>
            <person name="Ma L.-J."/>
            <person name="Dead R."/>
            <person name="Young S."/>
            <person name="Zeng Q."/>
            <person name="Koehrsen M."/>
            <person name="Alvarado L."/>
            <person name="Berlin A."/>
            <person name="Chapman S.B."/>
            <person name="Chen Z."/>
            <person name="Freedman E."/>
            <person name="Gellesch M."/>
            <person name="Goldberg J."/>
            <person name="Griggs A."/>
            <person name="Gujja S."/>
            <person name="Heilman E.R."/>
            <person name="Heiman D."/>
            <person name="Hepburn T."/>
            <person name="Howarth C."/>
            <person name="Jen D."/>
            <person name="Larson L."/>
            <person name="Mehta T."/>
            <person name="Neiman D."/>
            <person name="Pearson M."/>
            <person name="Roberts A."/>
            <person name="Saif S."/>
            <person name="Shea T."/>
            <person name="Shenoy N."/>
            <person name="Sisk P."/>
            <person name="Stolte C."/>
            <person name="Sykes S."/>
            <person name="Walk T."/>
            <person name="White J."/>
            <person name="Yandava C."/>
            <person name="Haas B."/>
            <person name="Nusbaum C."/>
            <person name="Birren B."/>
        </authorList>
    </citation>
    <scope>NUCLEOTIDE SEQUENCE</scope>
    <source>
        <strain evidence="1">R3-111a-1</strain>
    </source>
</reference>
<dbReference type="EnsemblFungi" id="EJT81711">
    <property type="protein sequence ID" value="EJT81711"/>
    <property type="gene ID" value="GGTG_01687"/>
</dbReference>
<dbReference type="Proteomes" id="UP000006039">
    <property type="component" value="Unassembled WGS sequence"/>
</dbReference>
<reference evidence="2" key="4">
    <citation type="journal article" date="2015" name="G3 (Bethesda)">
        <title>Genome sequences of three phytopathogenic species of the Magnaporthaceae family of fungi.</title>
        <authorList>
            <person name="Okagaki L.H."/>
            <person name="Nunes C.C."/>
            <person name="Sailsbery J."/>
            <person name="Clay B."/>
            <person name="Brown D."/>
            <person name="John T."/>
            <person name="Oh Y."/>
            <person name="Young N."/>
            <person name="Fitzgerald M."/>
            <person name="Haas B.J."/>
            <person name="Zeng Q."/>
            <person name="Young S."/>
            <person name="Adiconis X."/>
            <person name="Fan L."/>
            <person name="Levin J.Z."/>
            <person name="Mitchell T.K."/>
            <person name="Okubara P.A."/>
            <person name="Farman M.L."/>
            <person name="Kohn L.M."/>
            <person name="Birren B."/>
            <person name="Ma L.-J."/>
            <person name="Dean R.A."/>
        </authorList>
    </citation>
    <scope>NUCLEOTIDE SEQUENCE</scope>
    <source>
        <strain evidence="2">R3-111a-1</strain>
    </source>
</reference>
<reference evidence="2" key="5">
    <citation type="submission" date="2018-04" db="UniProtKB">
        <authorList>
            <consortium name="EnsemblFungi"/>
        </authorList>
    </citation>
    <scope>IDENTIFICATION</scope>
    <source>
        <strain evidence="2">R3-111a-1</strain>
    </source>
</reference>
<keyword evidence="3" id="KW-1185">Reference proteome</keyword>
<proteinExistence type="predicted"/>
<dbReference type="VEuPathDB" id="FungiDB:GGTG_01687"/>
<dbReference type="HOGENOM" id="CLU_1855390_0_0_1"/>
<accession>J3NKA7</accession>